<dbReference type="GO" id="GO:0008270">
    <property type="term" value="F:zinc ion binding"/>
    <property type="evidence" value="ECO:0007669"/>
    <property type="project" value="UniProtKB-KW"/>
</dbReference>
<organism evidence="4 5">
    <name type="scientific">Ampelomyces quisqualis</name>
    <name type="common">Powdery mildew agent</name>
    <dbReference type="NCBI Taxonomy" id="50730"/>
    <lineage>
        <taxon>Eukaryota</taxon>
        <taxon>Fungi</taxon>
        <taxon>Dikarya</taxon>
        <taxon>Ascomycota</taxon>
        <taxon>Pezizomycotina</taxon>
        <taxon>Dothideomycetes</taxon>
        <taxon>Pleosporomycetidae</taxon>
        <taxon>Pleosporales</taxon>
        <taxon>Pleosporineae</taxon>
        <taxon>Phaeosphaeriaceae</taxon>
        <taxon>Ampelomyces</taxon>
    </lineage>
</organism>
<keyword evidence="1" id="KW-0863">Zinc-finger</keyword>
<evidence type="ECO:0000256" key="1">
    <source>
        <dbReference type="PROSITE-ProRule" id="PRU00723"/>
    </source>
</evidence>
<keyword evidence="1" id="KW-0479">Metal-binding</keyword>
<keyword evidence="5" id="KW-1185">Reference proteome</keyword>
<dbReference type="OrthoDB" id="5355510at2759"/>
<reference evidence="4" key="1">
    <citation type="journal article" date="2020" name="Stud. Mycol.">
        <title>101 Dothideomycetes genomes: a test case for predicting lifestyles and emergence of pathogens.</title>
        <authorList>
            <person name="Haridas S."/>
            <person name="Albert R."/>
            <person name="Binder M."/>
            <person name="Bloem J."/>
            <person name="Labutti K."/>
            <person name="Salamov A."/>
            <person name="Andreopoulos B."/>
            <person name="Baker S."/>
            <person name="Barry K."/>
            <person name="Bills G."/>
            <person name="Bluhm B."/>
            <person name="Cannon C."/>
            <person name="Castanera R."/>
            <person name="Culley D."/>
            <person name="Daum C."/>
            <person name="Ezra D."/>
            <person name="Gonzalez J."/>
            <person name="Henrissat B."/>
            <person name="Kuo A."/>
            <person name="Liang C."/>
            <person name="Lipzen A."/>
            <person name="Lutzoni F."/>
            <person name="Magnuson J."/>
            <person name="Mondo S."/>
            <person name="Nolan M."/>
            <person name="Ohm R."/>
            <person name="Pangilinan J."/>
            <person name="Park H.-J."/>
            <person name="Ramirez L."/>
            <person name="Alfaro M."/>
            <person name="Sun H."/>
            <person name="Tritt A."/>
            <person name="Yoshinaga Y."/>
            <person name="Zwiers L.-H."/>
            <person name="Turgeon B."/>
            <person name="Goodwin S."/>
            <person name="Spatafora J."/>
            <person name="Crous P."/>
            <person name="Grigoriev I."/>
        </authorList>
    </citation>
    <scope>NUCLEOTIDE SEQUENCE</scope>
    <source>
        <strain evidence="4">HMLAC05119</strain>
    </source>
</reference>
<sequence>MPDGLRYYILRGNVMVPLVPVDQLPFQLEGVPRQLSHRQMSDECWKLLKETEHVATSLAIRKPLITSTYQHAPAAKSRFLAPDHQVRLELTAETEQSQPTDQRTLLQKAAPPALDPRNISPPGVHKSLDSLTDTFASIYHKDAQRFGYRMPYPSGIEPDPSKKEFCTHWIKTGECAFISVGCKYKHEMPTTEKLRGLGFTQLPRWWKEKSAVTTRGPTWMQRRLAAGNEDSEDGGDASDPRTFPDPSTFTNRLSDGKRFQVRETSPPTHLHQPSVNDSAITPRPPTPIAHPNEMNFRHISQVSNLLIDLDEAPTVPLSPQLSDRFLTSTSSVDIKPS</sequence>
<feature type="compositionally biased region" description="Polar residues" evidence="2">
    <location>
        <begin position="262"/>
        <end position="279"/>
    </location>
</feature>
<evidence type="ECO:0000256" key="2">
    <source>
        <dbReference type="SAM" id="MobiDB-lite"/>
    </source>
</evidence>
<feature type="zinc finger region" description="C3H1-type" evidence="1">
    <location>
        <begin position="160"/>
        <end position="189"/>
    </location>
</feature>
<dbReference type="InterPro" id="IPR000571">
    <property type="entry name" value="Znf_CCCH"/>
</dbReference>
<evidence type="ECO:0000313" key="5">
    <source>
        <dbReference type="Proteomes" id="UP000800096"/>
    </source>
</evidence>
<name>A0A6A5Q7E6_AMPQU</name>
<gene>
    <name evidence="4" type="ORF">BDU57DRAFT_403084</name>
</gene>
<dbReference type="PROSITE" id="PS50103">
    <property type="entry name" value="ZF_C3H1"/>
    <property type="match status" value="1"/>
</dbReference>
<feature type="non-terminal residue" evidence="4">
    <location>
        <position position="337"/>
    </location>
</feature>
<evidence type="ECO:0000259" key="3">
    <source>
        <dbReference type="PROSITE" id="PS50103"/>
    </source>
</evidence>
<evidence type="ECO:0000313" key="4">
    <source>
        <dbReference type="EMBL" id="KAF1911455.1"/>
    </source>
</evidence>
<accession>A0A6A5Q7E6</accession>
<feature type="region of interest" description="Disordered" evidence="2">
    <location>
        <begin position="226"/>
        <end position="290"/>
    </location>
</feature>
<feature type="domain" description="C3H1-type" evidence="3">
    <location>
        <begin position="160"/>
        <end position="189"/>
    </location>
</feature>
<protein>
    <recommendedName>
        <fullName evidence="3">C3H1-type domain-containing protein</fullName>
    </recommendedName>
</protein>
<proteinExistence type="predicted"/>
<dbReference type="AlphaFoldDB" id="A0A6A5Q7E6"/>
<keyword evidence="1" id="KW-0862">Zinc</keyword>
<dbReference type="Proteomes" id="UP000800096">
    <property type="component" value="Unassembled WGS sequence"/>
</dbReference>
<dbReference type="EMBL" id="ML979144">
    <property type="protein sequence ID" value="KAF1911455.1"/>
    <property type="molecule type" value="Genomic_DNA"/>
</dbReference>